<dbReference type="Pfam" id="PF10382">
    <property type="entry name" value="ZGRF1-like_N"/>
    <property type="match status" value="2"/>
</dbReference>
<feature type="region of interest" description="Disordered" evidence="1">
    <location>
        <begin position="223"/>
        <end position="303"/>
    </location>
</feature>
<accession>A0ABP1FJC8</accession>
<dbReference type="InterPro" id="IPR018838">
    <property type="entry name" value="ZGRF1-like_N"/>
</dbReference>
<comment type="caution">
    <text evidence="3">The sequence shown here is derived from an EMBL/GenBank/DDBJ whole genome shotgun (WGS) entry which is preliminary data.</text>
</comment>
<evidence type="ECO:0000256" key="1">
    <source>
        <dbReference type="SAM" id="MobiDB-lite"/>
    </source>
</evidence>
<name>A0ABP1FJC8_9CHLO</name>
<keyword evidence="4" id="KW-1185">Reference proteome</keyword>
<evidence type="ECO:0000259" key="2">
    <source>
        <dbReference type="Pfam" id="PF10382"/>
    </source>
</evidence>
<evidence type="ECO:0000313" key="4">
    <source>
        <dbReference type="Proteomes" id="UP001497392"/>
    </source>
</evidence>
<feature type="compositionally biased region" description="Basic and acidic residues" evidence="1">
    <location>
        <begin position="89"/>
        <end position="107"/>
    </location>
</feature>
<reference evidence="3 4" key="1">
    <citation type="submission" date="2024-06" db="EMBL/GenBank/DDBJ databases">
        <authorList>
            <person name="Kraege A."/>
            <person name="Thomma B."/>
        </authorList>
    </citation>
    <scope>NUCLEOTIDE SEQUENCE [LARGE SCALE GENOMIC DNA]</scope>
</reference>
<feature type="compositionally biased region" description="Polar residues" evidence="1">
    <location>
        <begin position="294"/>
        <end position="303"/>
    </location>
</feature>
<feature type="domain" description="5'-3' DNA helicase ZGRF1-like N-terminal" evidence="2">
    <location>
        <begin position="5"/>
        <end position="77"/>
    </location>
</feature>
<feature type="region of interest" description="Disordered" evidence="1">
    <location>
        <begin position="85"/>
        <end position="114"/>
    </location>
</feature>
<gene>
    <name evidence="3" type="primary">g262</name>
    <name evidence="3" type="ORF">VP750_LOCUS228</name>
</gene>
<feature type="compositionally biased region" description="Polar residues" evidence="1">
    <location>
        <begin position="239"/>
        <end position="259"/>
    </location>
</feature>
<protein>
    <submittedName>
        <fullName evidence="3">G262 protein</fullName>
    </submittedName>
</protein>
<proteinExistence type="predicted"/>
<dbReference type="EMBL" id="CAXHTA020000001">
    <property type="protein sequence ID" value="CAL5218569.1"/>
    <property type="molecule type" value="Genomic_DNA"/>
</dbReference>
<sequence>MPSFYCVLYTKKAPGKKRKNKSFADGLLAVDNAIYTFYDEAGHSVARETMKGCTDLSEGAEVHFESWDLEIDQELSENDFWQKRQAMKGRSEKHAPPTKDNDRKQHASSEVSSQAHAPRLEDAFFAVIYTPRAPGKKRKNKSFKDGVLRLCSKKSLLYNEEGNVIAERAGCVNSTLHQESEVAIGQWDVEVVEELAAEVFRAGACFQKSDETLLLERLHASRSAQADNGPKEAAPPAVSITSGKEGSTRATVTTNTKEGQSLAAAHADSAGNGCPRSQEKLTPLTRSQQQQQQHGPQTCKGSGQVSSCAGSFAQLRAETDAMQPREAERCEEAECAVRAGGLQRQDGAPESISFLDDVDCLDIE</sequence>
<organism evidence="3 4">
    <name type="scientific">Coccomyxa viridis</name>
    <dbReference type="NCBI Taxonomy" id="1274662"/>
    <lineage>
        <taxon>Eukaryota</taxon>
        <taxon>Viridiplantae</taxon>
        <taxon>Chlorophyta</taxon>
        <taxon>core chlorophytes</taxon>
        <taxon>Trebouxiophyceae</taxon>
        <taxon>Trebouxiophyceae incertae sedis</taxon>
        <taxon>Coccomyxaceae</taxon>
        <taxon>Coccomyxa</taxon>
    </lineage>
</organism>
<feature type="domain" description="5'-3' DNA helicase ZGRF1-like N-terminal" evidence="2">
    <location>
        <begin position="125"/>
        <end position="196"/>
    </location>
</feature>
<dbReference type="Proteomes" id="UP001497392">
    <property type="component" value="Unassembled WGS sequence"/>
</dbReference>
<evidence type="ECO:0000313" key="3">
    <source>
        <dbReference type="EMBL" id="CAL5218569.1"/>
    </source>
</evidence>